<dbReference type="PANTHER" id="PTHR19278">
    <property type="entry name" value="OROTATE PHOSPHORIBOSYLTRANSFERASE"/>
    <property type="match status" value="1"/>
</dbReference>
<dbReference type="SUPFAM" id="SSF51366">
    <property type="entry name" value="Ribulose-phoshate binding barrel"/>
    <property type="match status" value="1"/>
</dbReference>
<feature type="non-terminal residue" evidence="10">
    <location>
        <position position="1"/>
    </location>
</feature>
<dbReference type="InterPro" id="IPR001754">
    <property type="entry name" value="OMPdeCOase_dom"/>
</dbReference>
<dbReference type="Gene3D" id="3.20.20.70">
    <property type="entry name" value="Aldolase class I"/>
    <property type="match status" value="1"/>
</dbReference>
<keyword evidence="5" id="KW-0456">Lyase</keyword>
<name>A0A2J6RF30_HYAVF</name>
<reference evidence="10 11" key="1">
    <citation type="submission" date="2016-04" db="EMBL/GenBank/DDBJ databases">
        <title>A degradative enzymes factory behind the ericoid mycorrhizal symbiosis.</title>
        <authorList>
            <consortium name="DOE Joint Genome Institute"/>
            <person name="Martino E."/>
            <person name="Morin E."/>
            <person name="Grelet G."/>
            <person name="Kuo A."/>
            <person name="Kohler A."/>
            <person name="Daghino S."/>
            <person name="Barry K."/>
            <person name="Choi C."/>
            <person name="Cichocki N."/>
            <person name="Clum A."/>
            <person name="Copeland A."/>
            <person name="Hainaut M."/>
            <person name="Haridas S."/>
            <person name="Labutti K."/>
            <person name="Lindquist E."/>
            <person name="Lipzen A."/>
            <person name="Khouja H.-R."/>
            <person name="Murat C."/>
            <person name="Ohm R."/>
            <person name="Olson A."/>
            <person name="Spatafora J."/>
            <person name="Veneault-Fourrey C."/>
            <person name="Henrissat B."/>
            <person name="Grigoriev I."/>
            <person name="Martin F."/>
            <person name="Perotto S."/>
        </authorList>
    </citation>
    <scope>NUCLEOTIDE SEQUENCE [LARGE SCALE GENOMIC DNA]</scope>
    <source>
        <strain evidence="10 11">F</strain>
    </source>
</reference>
<evidence type="ECO:0000256" key="7">
    <source>
        <dbReference type="ARBA" id="ARBA00033428"/>
    </source>
</evidence>
<gene>
    <name evidence="10" type="ORF">L207DRAFT_434048</name>
</gene>
<evidence type="ECO:0000256" key="6">
    <source>
        <dbReference type="ARBA" id="ARBA00031744"/>
    </source>
</evidence>
<feature type="region of interest" description="Disordered" evidence="8">
    <location>
        <begin position="297"/>
        <end position="320"/>
    </location>
</feature>
<dbReference type="STRING" id="1149755.A0A2J6RF30"/>
<evidence type="ECO:0000256" key="5">
    <source>
        <dbReference type="ARBA" id="ARBA00023239"/>
    </source>
</evidence>
<keyword evidence="11" id="KW-1185">Reference proteome</keyword>
<evidence type="ECO:0000256" key="1">
    <source>
        <dbReference type="ARBA" id="ARBA00004725"/>
    </source>
</evidence>
<sequence length="320" mass="35796">PYEKRLHGQSHPVVRRLFEIMEAKQSNLGFSSNCTSMTRLEAIIEQIGPHIVILKINSECMPGWRKTYPERLKEMATKHQFLLCEDRKFVDITAANQLFNSVFKMLNWADFITATILCGQGCISGLKLAIAEKGRQDAVGLIILAEAACYAAFTHGHYTRQCIRIAKHYPEAVLGFIALGKPTEDNETDFVTFATDIDLHRERDGYTLCQTPETAIRRGADVIFVGKALNLPELIEHQDQVDQLKQLVRGYQTQGWNAYEKVLAEQAAPYRGNPYVIQAGPYVVSSGQAAEEWEQGVQAGFGQRGYPTHNNSQGPAPAPR</sequence>
<evidence type="ECO:0000256" key="2">
    <source>
        <dbReference type="ARBA" id="ARBA00011018"/>
    </source>
</evidence>
<dbReference type="Proteomes" id="UP000235786">
    <property type="component" value="Unassembled WGS sequence"/>
</dbReference>
<dbReference type="GO" id="GO:0006222">
    <property type="term" value="P:UMP biosynthetic process"/>
    <property type="evidence" value="ECO:0007669"/>
    <property type="project" value="TreeGrafter"/>
</dbReference>
<comment type="pathway">
    <text evidence="1">Pyrimidine metabolism; UMP biosynthesis via de novo pathway.</text>
</comment>
<dbReference type="EMBL" id="KZ613950">
    <property type="protein sequence ID" value="PMD37083.1"/>
    <property type="molecule type" value="Genomic_DNA"/>
</dbReference>
<comment type="similarity">
    <text evidence="2">Belongs to the OMP decarboxylase family.</text>
</comment>
<evidence type="ECO:0000256" key="8">
    <source>
        <dbReference type="SAM" id="MobiDB-lite"/>
    </source>
</evidence>
<evidence type="ECO:0000259" key="9">
    <source>
        <dbReference type="Pfam" id="PF00215"/>
    </source>
</evidence>
<dbReference type="GO" id="GO:0004588">
    <property type="term" value="F:orotate phosphoribosyltransferase activity"/>
    <property type="evidence" value="ECO:0007669"/>
    <property type="project" value="TreeGrafter"/>
</dbReference>
<feature type="domain" description="Orotidine 5'-phosphate decarboxylase" evidence="9">
    <location>
        <begin position="34"/>
        <end position="228"/>
    </location>
</feature>
<keyword evidence="4" id="KW-0665">Pyrimidine biosynthesis</keyword>
<dbReference type="InterPro" id="IPR013785">
    <property type="entry name" value="Aldolase_TIM"/>
</dbReference>
<evidence type="ECO:0000256" key="4">
    <source>
        <dbReference type="ARBA" id="ARBA00022975"/>
    </source>
</evidence>
<organism evidence="10 11">
    <name type="scientific">Hyaloscypha variabilis (strain UAMH 11265 / GT02V1 / F)</name>
    <name type="common">Meliniomyces variabilis</name>
    <dbReference type="NCBI Taxonomy" id="1149755"/>
    <lineage>
        <taxon>Eukaryota</taxon>
        <taxon>Fungi</taxon>
        <taxon>Dikarya</taxon>
        <taxon>Ascomycota</taxon>
        <taxon>Pezizomycotina</taxon>
        <taxon>Leotiomycetes</taxon>
        <taxon>Helotiales</taxon>
        <taxon>Hyaloscyphaceae</taxon>
        <taxon>Hyaloscypha</taxon>
        <taxon>Hyaloscypha variabilis</taxon>
    </lineage>
</organism>
<dbReference type="GO" id="GO:0004590">
    <property type="term" value="F:orotidine-5'-phosphate decarboxylase activity"/>
    <property type="evidence" value="ECO:0007669"/>
    <property type="project" value="InterPro"/>
</dbReference>
<evidence type="ECO:0000256" key="3">
    <source>
        <dbReference type="ARBA" id="ARBA00021923"/>
    </source>
</evidence>
<evidence type="ECO:0000313" key="11">
    <source>
        <dbReference type="Proteomes" id="UP000235786"/>
    </source>
</evidence>
<dbReference type="GO" id="GO:0006207">
    <property type="term" value="P:'de novo' pyrimidine nucleobase biosynthetic process"/>
    <property type="evidence" value="ECO:0007669"/>
    <property type="project" value="InterPro"/>
</dbReference>
<proteinExistence type="inferred from homology"/>
<dbReference type="Pfam" id="PF00215">
    <property type="entry name" value="OMPdecase"/>
    <property type="match status" value="1"/>
</dbReference>
<dbReference type="PANTHER" id="PTHR19278:SF9">
    <property type="entry name" value="URIDINE 5'-MONOPHOSPHATE SYNTHASE"/>
    <property type="match status" value="1"/>
</dbReference>
<dbReference type="OrthoDB" id="10263753at2759"/>
<evidence type="ECO:0000313" key="10">
    <source>
        <dbReference type="EMBL" id="PMD37083.1"/>
    </source>
</evidence>
<dbReference type="InterPro" id="IPR011060">
    <property type="entry name" value="RibuloseP-bd_barrel"/>
</dbReference>
<accession>A0A2J6RF30</accession>
<dbReference type="AlphaFoldDB" id="A0A2J6RF30"/>
<protein>
    <recommendedName>
        <fullName evidence="3">Orotidine 5'-phosphate decarboxylase</fullName>
    </recommendedName>
    <alternativeName>
        <fullName evidence="7">OMP decarboxylase</fullName>
    </alternativeName>
    <alternativeName>
        <fullName evidence="6">Uridine 5'-monophosphate synthase</fullName>
    </alternativeName>
</protein>